<dbReference type="Proteomes" id="UP000095541">
    <property type="component" value="Unassembled WGS sequence"/>
</dbReference>
<dbReference type="Gene3D" id="3.30.70.20">
    <property type="match status" value="1"/>
</dbReference>
<dbReference type="Pfam" id="PF00037">
    <property type="entry name" value="Fer4"/>
    <property type="match status" value="1"/>
</dbReference>
<dbReference type="InterPro" id="IPR017900">
    <property type="entry name" value="4Fe4S_Fe_S_CS"/>
</dbReference>
<feature type="domain" description="4Fe-4S ferredoxin-type" evidence="4">
    <location>
        <begin position="35"/>
        <end position="64"/>
    </location>
</feature>
<keyword evidence="2" id="KW-0408">Iron</keyword>
<protein>
    <submittedName>
        <fullName evidence="5">F420H2:quinone oxidoreductase</fullName>
    </submittedName>
</protein>
<keyword evidence="1" id="KW-0479">Metal-binding</keyword>
<evidence type="ECO:0000259" key="4">
    <source>
        <dbReference type="PROSITE" id="PS51379"/>
    </source>
</evidence>
<keyword evidence="3" id="KW-0411">Iron-sulfur</keyword>
<dbReference type="InterPro" id="IPR007525">
    <property type="entry name" value="FrhB_FdhB_C"/>
</dbReference>
<dbReference type="InterPro" id="IPR052977">
    <property type="entry name" value="Polyferredoxin-like_ET"/>
</dbReference>
<dbReference type="GO" id="GO:0051536">
    <property type="term" value="F:iron-sulfur cluster binding"/>
    <property type="evidence" value="ECO:0007669"/>
    <property type="project" value="UniProtKB-KW"/>
</dbReference>
<dbReference type="AlphaFoldDB" id="A0A174WL72"/>
<dbReference type="InterPro" id="IPR017896">
    <property type="entry name" value="4Fe4S_Fe-S-bd"/>
</dbReference>
<name>A0A174WL72_BACT4</name>
<dbReference type="PANTHER" id="PTHR43193:SF2">
    <property type="entry name" value="POLYFERREDOXIN PROTEIN FWDF"/>
    <property type="match status" value="1"/>
</dbReference>
<accession>A0A174WL72</accession>
<reference evidence="5 6" key="1">
    <citation type="submission" date="2015-09" db="EMBL/GenBank/DDBJ databases">
        <authorList>
            <consortium name="Pathogen Informatics"/>
        </authorList>
    </citation>
    <scope>NUCLEOTIDE SEQUENCE [LARGE SCALE GENOMIC DNA]</scope>
    <source>
        <strain evidence="5 6">2789STDY5834945</strain>
    </source>
</reference>
<evidence type="ECO:0000256" key="2">
    <source>
        <dbReference type="ARBA" id="ARBA00023004"/>
    </source>
</evidence>
<evidence type="ECO:0000313" key="6">
    <source>
        <dbReference type="Proteomes" id="UP000095541"/>
    </source>
</evidence>
<organism evidence="5 6">
    <name type="scientific">Bacteroides thetaiotaomicron</name>
    <dbReference type="NCBI Taxonomy" id="818"/>
    <lineage>
        <taxon>Bacteria</taxon>
        <taxon>Pseudomonadati</taxon>
        <taxon>Bacteroidota</taxon>
        <taxon>Bacteroidia</taxon>
        <taxon>Bacteroidales</taxon>
        <taxon>Bacteroidaceae</taxon>
        <taxon>Bacteroides</taxon>
    </lineage>
</organism>
<evidence type="ECO:0000256" key="3">
    <source>
        <dbReference type="ARBA" id="ARBA00023014"/>
    </source>
</evidence>
<feature type="domain" description="4Fe-4S ferredoxin-type" evidence="4">
    <location>
        <begin position="1"/>
        <end position="30"/>
    </location>
</feature>
<dbReference type="PROSITE" id="PS51379">
    <property type="entry name" value="4FE4S_FER_2"/>
    <property type="match status" value="2"/>
</dbReference>
<dbReference type="RefSeq" id="WP_055222102.1">
    <property type="nucleotide sequence ID" value="NZ_CZBI01000015.1"/>
</dbReference>
<dbReference type="GO" id="GO:0046872">
    <property type="term" value="F:metal ion binding"/>
    <property type="evidence" value="ECO:0007669"/>
    <property type="project" value="UniProtKB-KW"/>
</dbReference>
<dbReference type="PANTHER" id="PTHR43193">
    <property type="match status" value="1"/>
</dbReference>
<dbReference type="EMBL" id="CZBI01000015">
    <property type="protein sequence ID" value="CUQ47792.1"/>
    <property type="molecule type" value="Genomic_DNA"/>
</dbReference>
<dbReference type="PROSITE" id="PS00198">
    <property type="entry name" value="4FE4S_FER_1"/>
    <property type="match status" value="1"/>
</dbReference>
<sequence>MITIKDKRECCGCSACASVCPKRCITMCEDNEGFLYPFVDTDICIECGLCENICPVIHAQPDEKKEQKAYLVQHKNAQVLRESTSGGAFTAIAKWVLDRGGMVCGAGFDADFEVVHQWADCYENLKKFRNSKYVQSRIGDTYRQTKQFLMEGRYVLFSGTPCQLEGLFSFLRKSYEKLVTVDVVCHACPSPLVYRKYLEVQKKKIGSEFTNVLFRDKYHGYKYSTMSIICRDTSIKYHEGIDTDVMMRAFFANMSVRPSCYQCAFKKRYRNTDFTIWDCFNVDKFSKKLDNDKGVTRILAHSDLANVILKESNSQLEVLEINPNKAVEGVKEMFYSVSVNPKRDAFFTDLNILDTETCFRKYFPITLRHRLEKQVRLWTVRLGLYKHMKKLFKAIMGSREIKR</sequence>
<proteinExistence type="predicted"/>
<gene>
    <name evidence="5" type="ORF">ERS852557_04928</name>
</gene>
<evidence type="ECO:0000256" key="1">
    <source>
        <dbReference type="ARBA" id="ARBA00022723"/>
    </source>
</evidence>
<dbReference type="Pfam" id="PF04432">
    <property type="entry name" value="FrhB_FdhB_C"/>
    <property type="match status" value="1"/>
</dbReference>
<dbReference type="SUPFAM" id="SSF54862">
    <property type="entry name" value="4Fe-4S ferredoxins"/>
    <property type="match status" value="1"/>
</dbReference>
<evidence type="ECO:0000313" key="5">
    <source>
        <dbReference type="EMBL" id="CUQ47792.1"/>
    </source>
</evidence>